<organism evidence="3 4">
    <name type="scientific">Hymenobacter wooponensis</name>
    <dbReference type="NCBI Taxonomy" id="1525360"/>
    <lineage>
        <taxon>Bacteria</taxon>
        <taxon>Pseudomonadati</taxon>
        <taxon>Bacteroidota</taxon>
        <taxon>Cytophagia</taxon>
        <taxon>Cytophagales</taxon>
        <taxon>Hymenobacteraceae</taxon>
        <taxon>Hymenobacter</taxon>
    </lineage>
</organism>
<dbReference type="EMBL" id="SRKZ01000004">
    <property type="protein sequence ID" value="TGD79335.1"/>
    <property type="molecule type" value="Genomic_DNA"/>
</dbReference>
<feature type="region of interest" description="Disordered" evidence="1">
    <location>
        <begin position="17"/>
        <end position="53"/>
    </location>
</feature>
<name>A0A4Z0MJG9_9BACT</name>
<feature type="compositionally biased region" description="Basic and acidic residues" evidence="1">
    <location>
        <begin position="30"/>
        <end position="53"/>
    </location>
</feature>
<comment type="caution">
    <text evidence="3">The sequence shown here is derived from an EMBL/GenBank/DDBJ whole genome shotgun (WGS) entry which is preliminary data.</text>
</comment>
<feature type="region of interest" description="Disordered" evidence="1">
    <location>
        <begin position="80"/>
        <end position="127"/>
    </location>
</feature>
<proteinExistence type="predicted"/>
<accession>A0A4Z0MJG9</accession>
<feature type="signal peptide" evidence="2">
    <location>
        <begin position="1"/>
        <end position="19"/>
    </location>
</feature>
<keyword evidence="2" id="KW-0732">Signal</keyword>
<evidence type="ECO:0000313" key="4">
    <source>
        <dbReference type="Proteomes" id="UP000298284"/>
    </source>
</evidence>
<gene>
    <name evidence="3" type="ORF">EU557_13940</name>
</gene>
<evidence type="ECO:0000256" key="1">
    <source>
        <dbReference type="SAM" id="MobiDB-lite"/>
    </source>
</evidence>
<dbReference type="AlphaFoldDB" id="A0A4Z0MJG9"/>
<protein>
    <submittedName>
        <fullName evidence="3">Uncharacterized protein</fullName>
    </submittedName>
</protein>
<dbReference type="Proteomes" id="UP000298284">
    <property type="component" value="Unassembled WGS sequence"/>
</dbReference>
<sequence>MKKASLFAASLLFALSSMAQGPSAPTAKHTSKENTKEHKHEAKNQDEKVNPDNHGQEVQAFAHATPLTGADKGAAISALASNGRSSARGQRMVGSARGDRGHSGTRAADCGHQGGGHQGAVGHHTGR</sequence>
<evidence type="ECO:0000313" key="3">
    <source>
        <dbReference type="EMBL" id="TGD79335.1"/>
    </source>
</evidence>
<keyword evidence="4" id="KW-1185">Reference proteome</keyword>
<evidence type="ECO:0000256" key="2">
    <source>
        <dbReference type="SAM" id="SignalP"/>
    </source>
</evidence>
<feature type="chain" id="PRO_5021255126" evidence="2">
    <location>
        <begin position="20"/>
        <end position="127"/>
    </location>
</feature>
<reference evidence="3 4" key="1">
    <citation type="submission" date="2019-04" db="EMBL/GenBank/DDBJ databases">
        <authorList>
            <person name="Feng G."/>
            <person name="Zhang J."/>
            <person name="Zhu H."/>
        </authorList>
    </citation>
    <scope>NUCLEOTIDE SEQUENCE [LARGE SCALE GENOMIC DNA]</scope>
    <source>
        <strain evidence="3 4">JCM 19491</strain>
    </source>
</reference>
<dbReference type="OrthoDB" id="9902553at2"/>
<dbReference type="RefSeq" id="WP_135531084.1">
    <property type="nucleotide sequence ID" value="NZ_SRKZ01000004.1"/>
</dbReference>